<dbReference type="PANTHER" id="PTHR33116:SF78">
    <property type="entry name" value="OS12G0587133 PROTEIN"/>
    <property type="match status" value="1"/>
</dbReference>
<dbReference type="EMBL" id="CP136892">
    <property type="protein sequence ID" value="WOL00311.1"/>
    <property type="molecule type" value="Genomic_DNA"/>
</dbReference>
<sequence length="543" mass="63882">MLVNRIRPWIRKLISKKQVAFIEKRRLQDNIVILSEVVDIVSRSKRKNPFFIINLDLEKAYDRVDWKALMGVCRLMNFPEKFIGWVKACLKAANYRCVLNGEQSEVFKSNKGVRQGDPLSPYLFIVLQELLSKLINREVEKGNLKVFKYKGMHISHLLFVDDIIMVIKCCESSCRCLIEVLNFYGKVTNQRINYGKSEVFFPCEFPKKRKEVFSRMLGIKEGGLPIKYLGAYVDKGKISVNVQRQMIEKAENRLESWASKDIFQAGKVVLINSVVNSMPIHTLSIMWINSKIIKEHEKLIRDFLWKLGKKKYGFHLVNWKKVSLCKAEGGLGVKDLNTFKIVIHAKRVLPILNRKDQIWSRLVNARYGDLHPWKKRRSRRIGWAMKGIVSAIEMLREGLKVKIGNGKKTNVWTDPWIESYPIEKWPTFVNMDKIQEVTMVNEFIRNGEWNLNLIKDVLGEEHMCKIRQLYLPSENIEDKWIWCLNRKGKLSCKIAYNFLKRKDYEMGGKKWKWGFLWALNLIPRIKMFLWKFFQGRIPTTELL</sequence>
<organism evidence="2 3">
    <name type="scientific">Canna indica</name>
    <name type="common">Indian-shot</name>
    <dbReference type="NCBI Taxonomy" id="4628"/>
    <lineage>
        <taxon>Eukaryota</taxon>
        <taxon>Viridiplantae</taxon>
        <taxon>Streptophyta</taxon>
        <taxon>Embryophyta</taxon>
        <taxon>Tracheophyta</taxon>
        <taxon>Spermatophyta</taxon>
        <taxon>Magnoliopsida</taxon>
        <taxon>Liliopsida</taxon>
        <taxon>Zingiberales</taxon>
        <taxon>Cannaceae</taxon>
        <taxon>Canna</taxon>
    </lineage>
</organism>
<dbReference type="AlphaFoldDB" id="A0AAQ3K793"/>
<dbReference type="SUPFAM" id="SSF56672">
    <property type="entry name" value="DNA/RNA polymerases"/>
    <property type="match status" value="1"/>
</dbReference>
<proteinExistence type="predicted"/>
<evidence type="ECO:0000259" key="1">
    <source>
        <dbReference type="PROSITE" id="PS50878"/>
    </source>
</evidence>
<dbReference type="InterPro" id="IPR043502">
    <property type="entry name" value="DNA/RNA_pol_sf"/>
</dbReference>
<name>A0AAQ3K793_9LILI</name>
<dbReference type="PANTHER" id="PTHR33116">
    <property type="entry name" value="REVERSE TRANSCRIPTASE ZINC-BINDING DOMAIN-CONTAINING PROTEIN-RELATED-RELATED"/>
    <property type="match status" value="1"/>
</dbReference>
<dbReference type="PROSITE" id="PS50878">
    <property type="entry name" value="RT_POL"/>
    <property type="match status" value="1"/>
</dbReference>
<reference evidence="2 3" key="1">
    <citation type="submission" date="2023-10" db="EMBL/GenBank/DDBJ databases">
        <title>Chromosome-scale genome assembly provides insights into flower coloration mechanisms of Canna indica.</title>
        <authorList>
            <person name="Li C."/>
        </authorList>
    </citation>
    <scope>NUCLEOTIDE SEQUENCE [LARGE SCALE GENOMIC DNA]</scope>
    <source>
        <tissue evidence="2">Flower</tissue>
    </source>
</reference>
<evidence type="ECO:0000313" key="2">
    <source>
        <dbReference type="EMBL" id="WOL00311.1"/>
    </source>
</evidence>
<dbReference type="Proteomes" id="UP001327560">
    <property type="component" value="Chromosome 3"/>
</dbReference>
<dbReference type="CDD" id="cd01650">
    <property type="entry name" value="RT_nLTR_like"/>
    <property type="match status" value="1"/>
</dbReference>
<protein>
    <recommendedName>
        <fullName evidence="1">Reverse transcriptase domain-containing protein</fullName>
    </recommendedName>
</protein>
<gene>
    <name evidence="2" type="ORF">Cni_G09024</name>
</gene>
<dbReference type="Pfam" id="PF00078">
    <property type="entry name" value="RVT_1"/>
    <property type="match status" value="1"/>
</dbReference>
<dbReference type="InterPro" id="IPR000477">
    <property type="entry name" value="RT_dom"/>
</dbReference>
<keyword evidence="3" id="KW-1185">Reference proteome</keyword>
<evidence type="ECO:0000313" key="3">
    <source>
        <dbReference type="Proteomes" id="UP001327560"/>
    </source>
</evidence>
<accession>A0AAQ3K793</accession>
<feature type="domain" description="Reverse transcriptase" evidence="1">
    <location>
        <begin position="1"/>
        <end position="233"/>
    </location>
</feature>